<accession>A0ACB6ZUK8</accession>
<keyword evidence="2" id="KW-1185">Reference proteome</keyword>
<reference evidence="1" key="2">
    <citation type="journal article" date="2020" name="Nat. Commun.">
        <title>Large-scale genome sequencing of mycorrhizal fungi provides insights into the early evolution of symbiotic traits.</title>
        <authorList>
            <person name="Miyauchi S."/>
            <person name="Kiss E."/>
            <person name="Kuo A."/>
            <person name="Drula E."/>
            <person name="Kohler A."/>
            <person name="Sanchez-Garcia M."/>
            <person name="Morin E."/>
            <person name="Andreopoulos B."/>
            <person name="Barry K.W."/>
            <person name="Bonito G."/>
            <person name="Buee M."/>
            <person name="Carver A."/>
            <person name="Chen C."/>
            <person name="Cichocki N."/>
            <person name="Clum A."/>
            <person name="Culley D."/>
            <person name="Crous P.W."/>
            <person name="Fauchery L."/>
            <person name="Girlanda M."/>
            <person name="Hayes R.D."/>
            <person name="Keri Z."/>
            <person name="LaButti K."/>
            <person name="Lipzen A."/>
            <person name="Lombard V."/>
            <person name="Magnuson J."/>
            <person name="Maillard F."/>
            <person name="Murat C."/>
            <person name="Nolan M."/>
            <person name="Ohm R.A."/>
            <person name="Pangilinan J."/>
            <person name="Pereira M.F."/>
            <person name="Perotto S."/>
            <person name="Peter M."/>
            <person name="Pfister S."/>
            <person name="Riley R."/>
            <person name="Sitrit Y."/>
            <person name="Stielow J.B."/>
            <person name="Szollosi G."/>
            <person name="Zifcakova L."/>
            <person name="Stursova M."/>
            <person name="Spatafora J.W."/>
            <person name="Tedersoo L."/>
            <person name="Vaario L.M."/>
            <person name="Yamada A."/>
            <person name="Yan M."/>
            <person name="Wang P."/>
            <person name="Xu J."/>
            <person name="Bruns T."/>
            <person name="Baldrian P."/>
            <person name="Vilgalys R."/>
            <person name="Dunand C."/>
            <person name="Henrissat B."/>
            <person name="Grigoriev I.V."/>
            <person name="Hibbett D."/>
            <person name="Nagy L.G."/>
            <person name="Martin F.M."/>
        </authorList>
    </citation>
    <scope>NUCLEOTIDE SEQUENCE</scope>
    <source>
        <strain evidence="1">P2</strain>
    </source>
</reference>
<feature type="non-terminal residue" evidence="1">
    <location>
        <position position="1"/>
    </location>
</feature>
<dbReference type="EMBL" id="MU117964">
    <property type="protein sequence ID" value="KAF9653269.1"/>
    <property type="molecule type" value="Genomic_DNA"/>
</dbReference>
<reference evidence="1" key="1">
    <citation type="submission" date="2019-10" db="EMBL/GenBank/DDBJ databases">
        <authorList>
            <consortium name="DOE Joint Genome Institute"/>
            <person name="Kuo A."/>
            <person name="Miyauchi S."/>
            <person name="Kiss E."/>
            <person name="Drula E."/>
            <person name="Kohler A."/>
            <person name="Sanchez-Garcia M."/>
            <person name="Andreopoulos B."/>
            <person name="Barry K.W."/>
            <person name="Bonito G."/>
            <person name="Buee M."/>
            <person name="Carver A."/>
            <person name="Chen C."/>
            <person name="Cichocki N."/>
            <person name="Clum A."/>
            <person name="Culley D."/>
            <person name="Crous P.W."/>
            <person name="Fauchery L."/>
            <person name="Girlanda M."/>
            <person name="Hayes R."/>
            <person name="Keri Z."/>
            <person name="Labutti K."/>
            <person name="Lipzen A."/>
            <person name="Lombard V."/>
            <person name="Magnuson J."/>
            <person name="Maillard F."/>
            <person name="Morin E."/>
            <person name="Murat C."/>
            <person name="Nolan M."/>
            <person name="Ohm R."/>
            <person name="Pangilinan J."/>
            <person name="Pereira M."/>
            <person name="Perotto S."/>
            <person name="Peter M."/>
            <person name="Riley R."/>
            <person name="Sitrit Y."/>
            <person name="Stielow B."/>
            <person name="Szollosi G."/>
            <person name="Zifcakova L."/>
            <person name="Stursova M."/>
            <person name="Spatafora J.W."/>
            <person name="Tedersoo L."/>
            <person name="Vaario L.-M."/>
            <person name="Yamada A."/>
            <person name="Yan M."/>
            <person name="Wang P."/>
            <person name="Xu J."/>
            <person name="Bruns T."/>
            <person name="Baldrian P."/>
            <person name="Vilgalys R."/>
            <person name="Henrissat B."/>
            <person name="Grigoriev I.V."/>
            <person name="Hibbett D."/>
            <person name="Nagy L.G."/>
            <person name="Martin F.M."/>
        </authorList>
    </citation>
    <scope>NUCLEOTIDE SEQUENCE</scope>
    <source>
        <strain evidence="1">P2</strain>
    </source>
</reference>
<evidence type="ECO:0000313" key="1">
    <source>
        <dbReference type="EMBL" id="KAF9653269.1"/>
    </source>
</evidence>
<gene>
    <name evidence="1" type="ORF">BDM02DRAFT_3087514</name>
</gene>
<evidence type="ECO:0000313" key="2">
    <source>
        <dbReference type="Proteomes" id="UP000886501"/>
    </source>
</evidence>
<name>A0ACB6ZUK8_THEGA</name>
<sequence>WGSCESFGVNSTDPNFQCGHLDVPMDYHDSSAGTARLAVIKYAATVPKKQGTIFFNPGGPGGSGIEAITLYGQILSQGLRGAFDLVTWDPRGVGHTFPGEVYCFNNTEQDAGFWKNTVVNYINETISERFDKQDLKELYSQDDPTERKFKDLTERCQNSPAGPYLKYLGTSSSIRDLVSLGDAIVGKGEPIDYWGVSYGTVLGFNFVNMFPERAGHVILDAVVDPTIWISYKANFDAAMMLHYSLIDTEKTYSGLTDGCAAAGRAGCKLIEFTGDNASGDDVKALLNYAHDVIELYRDGYEVPVAPGFLKRSLFNLLYLPMTWSENVNGFIYQFVALVLQASQAHNVTIHGGHKYNIPSGNITIDQSVLSSPNLTSYTGQAIAGADDFNDGSTTIRDIFDIIVKNTREITPTCNYTSYGWPVRSVERLPPFSPKQLRHPVLVIGNTADPITPFASAQKTANMLGDNAFLLEQLGFGHSTVAQASSCTLSVVKNYFANSTLPQGRSAQCPVDNTNLFPALNGTTTVARRSNLRRWW</sequence>
<comment type="caution">
    <text evidence="1">The sequence shown here is derived from an EMBL/GenBank/DDBJ whole genome shotgun (WGS) entry which is preliminary data.</text>
</comment>
<organism evidence="1 2">
    <name type="scientific">Thelephora ganbajun</name>
    <name type="common">Ganba fungus</name>
    <dbReference type="NCBI Taxonomy" id="370292"/>
    <lineage>
        <taxon>Eukaryota</taxon>
        <taxon>Fungi</taxon>
        <taxon>Dikarya</taxon>
        <taxon>Basidiomycota</taxon>
        <taxon>Agaricomycotina</taxon>
        <taxon>Agaricomycetes</taxon>
        <taxon>Thelephorales</taxon>
        <taxon>Thelephoraceae</taxon>
        <taxon>Thelephora</taxon>
    </lineage>
</organism>
<dbReference type="Proteomes" id="UP000886501">
    <property type="component" value="Unassembled WGS sequence"/>
</dbReference>
<protein>
    <submittedName>
        <fullName evidence="1">Alpha/beta-hydrolase</fullName>
    </submittedName>
</protein>
<proteinExistence type="predicted"/>